<keyword evidence="1" id="KW-0812">Transmembrane</keyword>
<gene>
    <name evidence="2" type="primary">ORF84</name>
    <name evidence="2" type="ORF">Sdur_056</name>
</gene>
<keyword evidence="2" id="KW-0934">Plastid</keyword>
<evidence type="ECO:0000256" key="1">
    <source>
        <dbReference type="SAM" id="Phobius"/>
    </source>
</evidence>
<name>A0A141SCU7_9FLOR</name>
<organism evidence="2">
    <name type="scientific">Sporolithon durum</name>
    <dbReference type="NCBI Taxonomy" id="48970"/>
    <lineage>
        <taxon>Eukaryota</taxon>
        <taxon>Rhodophyta</taxon>
        <taxon>Florideophyceae</taxon>
        <taxon>Corallinophycidae</taxon>
        <taxon>Sporolithales</taxon>
        <taxon>Sporolithaceae</taxon>
        <taxon>Sporolithon</taxon>
    </lineage>
</organism>
<dbReference type="GeneID" id="27215558"/>
<keyword evidence="1" id="KW-0472">Membrane</keyword>
<dbReference type="AlphaFoldDB" id="A0A141SCU7"/>
<proteinExistence type="predicted"/>
<protein>
    <submittedName>
        <fullName evidence="2">Uncharacterized protein</fullName>
    </submittedName>
</protein>
<evidence type="ECO:0000313" key="2">
    <source>
        <dbReference type="EMBL" id="AMK96115.1"/>
    </source>
</evidence>
<dbReference type="EMBL" id="KT266785">
    <property type="protein sequence ID" value="AMK96115.1"/>
    <property type="molecule type" value="Genomic_DNA"/>
</dbReference>
<dbReference type="RefSeq" id="YP_009243873.1">
    <property type="nucleotide sequence ID" value="NC_029857.1"/>
</dbReference>
<accession>A0A141SCU7</accession>
<reference evidence="2" key="1">
    <citation type="submission" date="2015-07" db="EMBL/GenBank/DDBJ databases">
        <title>Reconstructing the complex evolutionary history of mobile plasmids in red algal genomes.</title>
        <authorList>
            <person name="Lee J."/>
            <person name="Kim K.M."/>
            <person name="Yang E.C."/>
            <person name="Miller K.A."/>
            <person name="Boo S.M."/>
            <person name="Bhattacharya D."/>
            <person name="Yoon H.S."/>
        </authorList>
    </citation>
    <scope>NUCLEOTIDE SEQUENCE</scope>
</reference>
<keyword evidence="1" id="KW-1133">Transmembrane helix</keyword>
<feature type="transmembrane region" description="Helical" evidence="1">
    <location>
        <begin position="29"/>
        <end position="61"/>
    </location>
</feature>
<sequence>MNFFQLSYYRNYLYSPKTSLHNIEAKIKIIILFCQLIFLPYISIKYMTIFVLLLLLCILNLNLNKSIKNNIYSILILFFYLLY</sequence>
<geneLocation type="plastid" evidence="2"/>